<evidence type="ECO:0000256" key="2">
    <source>
        <dbReference type="ARBA" id="ARBA00012962"/>
    </source>
</evidence>
<dbReference type="GO" id="GO:0004764">
    <property type="term" value="F:shikimate 3-dehydrogenase (NADP+) activity"/>
    <property type="evidence" value="ECO:0007669"/>
    <property type="project" value="UniProtKB-EC"/>
</dbReference>
<dbReference type="InterPro" id="IPR011342">
    <property type="entry name" value="Shikimate_DH"/>
</dbReference>
<dbReference type="GO" id="GO:0008652">
    <property type="term" value="P:amino acid biosynthetic process"/>
    <property type="evidence" value="ECO:0007669"/>
    <property type="project" value="UniProtKB-KW"/>
</dbReference>
<evidence type="ECO:0000256" key="3">
    <source>
        <dbReference type="ARBA" id="ARBA00022605"/>
    </source>
</evidence>
<evidence type="ECO:0000256" key="1">
    <source>
        <dbReference type="ARBA" id="ARBA00004871"/>
    </source>
</evidence>
<dbReference type="RefSeq" id="WP_199869157.1">
    <property type="nucleotide sequence ID" value="NZ_JAAGPU010000003.1"/>
</dbReference>
<dbReference type="Gene3D" id="3.40.50.720">
    <property type="entry name" value="NAD(P)-binding Rossmann-like Domain"/>
    <property type="match status" value="1"/>
</dbReference>
<dbReference type="PANTHER" id="PTHR21089">
    <property type="entry name" value="SHIKIMATE DEHYDROGENASE"/>
    <property type="match status" value="1"/>
</dbReference>
<protein>
    <recommendedName>
        <fullName evidence="2">shikimate dehydrogenase (NADP(+))</fullName>
        <ecNumber evidence="2">1.1.1.25</ecNumber>
    </recommendedName>
</protein>
<dbReference type="InterPro" id="IPR046346">
    <property type="entry name" value="Aminoacid_DH-like_N_sf"/>
</dbReference>
<dbReference type="GO" id="GO:0009423">
    <property type="term" value="P:chorismate biosynthetic process"/>
    <property type="evidence" value="ECO:0007669"/>
    <property type="project" value="TreeGrafter"/>
</dbReference>
<evidence type="ECO:0000256" key="6">
    <source>
        <dbReference type="ARBA" id="ARBA00023141"/>
    </source>
</evidence>
<reference evidence="8 9" key="1">
    <citation type="submission" date="2020-02" db="EMBL/GenBank/DDBJ databases">
        <title>Genome assembly of a novel Clostridium senegalense strain.</title>
        <authorList>
            <person name="Gupta T.B."/>
            <person name="Jauregui R."/>
            <person name="Maclean P."/>
            <person name="Nawarathana A."/>
            <person name="Brightwell G."/>
        </authorList>
    </citation>
    <scope>NUCLEOTIDE SEQUENCE [LARGE SCALE GENOMIC DNA]</scope>
    <source>
        <strain evidence="8 9">AGRFS4</strain>
    </source>
</reference>
<dbReference type="InterPro" id="IPR036291">
    <property type="entry name" value="NAD(P)-bd_dom_sf"/>
</dbReference>
<keyword evidence="3" id="KW-0028">Amino-acid biosynthesis</keyword>
<evidence type="ECO:0000256" key="5">
    <source>
        <dbReference type="ARBA" id="ARBA00023002"/>
    </source>
</evidence>
<dbReference type="SUPFAM" id="SSF51735">
    <property type="entry name" value="NAD(P)-binding Rossmann-fold domains"/>
    <property type="match status" value="1"/>
</dbReference>
<dbReference type="CDD" id="cd01065">
    <property type="entry name" value="NAD_bind_Shikimate_DH"/>
    <property type="match status" value="1"/>
</dbReference>
<dbReference type="PANTHER" id="PTHR21089:SF1">
    <property type="entry name" value="BIFUNCTIONAL 3-DEHYDROQUINATE DEHYDRATASE_SHIKIMATE DEHYDROGENASE, CHLOROPLASTIC"/>
    <property type="match status" value="1"/>
</dbReference>
<dbReference type="Pfam" id="PF08501">
    <property type="entry name" value="Shikimate_dh_N"/>
    <property type="match status" value="1"/>
</dbReference>
<gene>
    <name evidence="8" type="primary">aroE</name>
    <name evidence="8" type="ORF">G3M99_02975</name>
</gene>
<keyword evidence="9" id="KW-1185">Reference proteome</keyword>
<evidence type="ECO:0000259" key="7">
    <source>
        <dbReference type="Pfam" id="PF08501"/>
    </source>
</evidence>
<dbReference type="GO" id="GO:0009073">
    <property type="term" value="P:aromatic amino acid family biosynthetic process"/>
    <property type="evidence" value="ECO:0007669"/>
    <property type="project" value="UniProtKB-KW"/>
</dbReference>
<dbReference type="EC" id="1.1.1.25" evidence="2"/>
<dbReference type="Proteomes" id="UP000481872">
    <property type="component" value="Unassembled WGS sequence"/>
</dbReference>
<keyword evidence="6" id="KW-0057">Aromatic amino acid biosynthesis</keyword>
<dbReference type="AlphaFoldDB" id="A0A6M0H172"/>
<keyword evidence="5 8" id="KW-0560">Oxidoreductase</keyword>
<dbReference type="InterPro" id="IPR022893">
    <property type="entry name" value="Shikimate_DH_fam"/>
</dbReference>
<feature type="domain" description="Shikimate dehydrogenase substrate binding N-terminal" evidence="7">
    <location>
        <begin position="5"/>
        <end position="86"/>
    </location>
</feature>
<dbReference type="InterPro" id="IPR013708">
    <property type="entry name" value="Shikimate_DH-bd_N"/>
</dbReference>
<comment type="caution">
    <text evidence="8">The sequence shown here is derived from an EMBL/GenBank/DDBJ whole genome shotgun (WGS) entry which is preliminary data.</text>
</comment>
<organism evidence="8 9">
    <name type="scientific">Clostridium senegalense</name>
    <dbReference type="NCBI Taxonomy" id="1465809"/>
    <lineage>
        <taxon>Bacteria</taxon>
        <taxon>Bacillati</taxon>
        <taxon>Bacillota</taxon>
        <taxon>Clostridia</taxon>
        <taxon>Eubacteriales</taxon>
        <taxon>Clostridiaceae</taxon>
        <taxon>Clostridium</taxon>
    </lineage>
</organism>
<name>A0A6M0H172_9CLOT</name>
<dbReference type="Gene3D" id="3.40.50.10860">
    <property type="entry name" value="Leucine Dehydrogenase, chain A, domain 1"/>
    <property type="match status" value="1"/>
</dbReference>
<dbReference type="NCBIfam" id="TIGR00507">
    <property type="entry name" value="aroE"/>
    <property type="match status" value="1"/>
</dbReference>
<comment type="pathway">
    <text evidence="1">Metabolic intermediate biosynthesis; chorismate biosynthesis; chorismate from D-erythrose 4-phosphate and phosphoenolpyruvate: step 4/7.</text>
</comment>
<evidence type="ECO:0000313" key="8">
    <source>
        <dbReference type="EMBL" id="NEU03833.1"/>
    </source>
</evidence>
<accession>A0A6M0H172</accession>
<dbReference type="SUPFAM" id="SSF53223">
    <property type="entry name" value="Aminoacid dehydrogenase-like, N-terminal domain"/>
    <property type="match status" value="1"/>
</dbReference>
<sequence length="255" mass="29194">MYSGLLGKNIKYSLSPLIHNEKYKEDNIPLEYKIFDVDENNLDIFINKAKKELVGFNVTIPYKESIIKYLDSIEYPANKIGAVNTVVNVNSKLIGYNTDYFGFISSLEKENIKLEGKNALIIGSGGAAKAIIYALRDLKIKSIDIALRNEKSIREHKAYISKTINIHEEFDLTEYDIVINCTPISGANHPNETPINIKKCNSKKIFYDLNYEPQNTLFMKIGEEYGCRVLNGYSMLLHQGYKAIKIWKKYLKENT</sequence>
<dbReference type="EMBL" id="JAAGPU010000003">
    <property type="protein sequence ID" value="NEU03833.1"/>
    <property type="molecule type" value="Genomic_DNA"/>
</dbReference>
<dbReference type="GO" id="GO:0050661">
    <property type="term" value="F:NADP binding"/>
    <property type="evidence" value="ECO:0007669"/>
    <property type="project" value="InterPro"/>
</dbReference>
<dbReference type="GO" id="GO:0005829">
    <property type="term" value="C:cytosol"/>
    <property type="evidence" value="ECO:0007669"/>
    <property type="project" value="TreeGrafter"/>
</dbReference>
<evidence type="ECO:0000313" key="9">
    <source>
        <dbReference type="Proteomes" id="UP000481872"/>
    </source>
</evidence>
<evidence type="ECO:0000256" key="4">
    <source>
        <dbReference type="ARBA" id="ARBA00022857"/>
    </source>
</evidence>
<keyword evidence="4" id="KW-0521">NADP</keyword>
<dbReference type="GO" id="GO:0019632">
    <property type="term" value="P:shikimate metabolic process"/>
    <property type="evidence" value="ECO:0007669"/>
    <property type="project" value="InterPro"/>
</dbReference>
<proteinExistence type="predicted"/>